<gene>
    <name evidence="1" type="ORF">HUJ06_014897</name>
</gene>
<evidence type="ECO:0000313" key="1">
    <source>
        <dbReference type="EMBL" id="DAD40574.1"/>
    </source>
</evidence>
<dbReference type="PANTHER" id="PTHR36346:SF2">
    <property type="entry name" value="EXPRESSED PROTEIN"/>
    <property type="match status" value="1"/>
</dbReference>
<comment type="caution">
    <text evidence="1">The sequence shown here is derived from an EMBL/GenBank/DDBJ whole genome shotgun (WGS) entry which is preliminary data.</text>
</comment>
<dbReference type="Proteomes" id="UP000607653">
    <property type="component" value="Unassembled WGS sequence"/>
</dbReference>
<keyword evidence="2" id="KW-1185">Reference proteome</keyword>
<sequence length="72" mass="8164">MTEFLEIWMNEFVSKLGDMVRPQKVSVSVSSQQEKPSSFLKSPPNPIQVEPFHGSTLSEDTICMLMDRFAPC</sequence>
<evidence type="ECO:0000313" key="2">
    <source>
        <dbReference type="Proteomes" id="UP000607653"/>
    </source>
</evidence>
<dbReference type="PANTHER" id="PTHR36346">
    <property type="entry name" value="EXPRESSED PROTEIN"/>
    <property type="match status" value="1"/>
</dbReference>
<dbReference type="EMBL" id="DUZY01000005">
    <property type="protein sequence ID" value="DAD40574.1"/>
    <property type="molecule type" value="Genomic_DNA"/>
</dbReference>
<dbReference type="AlphaFoldDB" id="A0A822Z2C6"/>
<reference evidence="1 2" key="1">
    <citation type="journal article" date="2020" name="Mol. Biol. Evol.">
        <title>Distinct Expression and Methylation Patterns for Genes with Different Fates following a Single Whole-Genome Duplication in Flowering Plants.</title>
        <authorList>
            <person name="Shi T."/>
            <person name="Rahmani R.S."/>
            <person name="Gugger P.F."/>
            <person name="Wang M."/>
            <person name="Li H."/>
            <person name="Zhang Y."/>
            <person name="Li Z."/>
            <person name="Wang Q."/>
            <person name="Van de Peer Y."/>
            <person name="Marchal K."/>
            <person name="Chen J."/>
        </authorList>
    </citation>
    <scope>NUCLEOTIDE SEQUENCE [LARGE SCALE GENOMIC DNA]</scope>
    <source>
        <tissue evidence="1">Leaf</tissue>
    </source>
</reference>
<name>A0A822Z2C6_NELNU</name>
<accession>A0A822Z2C6</accession>
<protein>
    <submittedName>
        <fullName evidence="1">Uncharacterized protein</fullName>
    </submittedName>
</protein>
<organism evidence="1 2">
    <name type="scientific">Nelumbo nucifera</name>
    <name type="common">Sacred lotus</name>
    <dbReference type="NCBI Taxonomy" id="4432"/>
    <lineage>
        <taxon>Eukaryota</taxon>
        <taxon>Viridiplantae</taxon>
        <taxon>Streptophyta</taxon>
        <taxon>Embryophyta</taxon>
        <taxon>Tracheophyta</taxon>
        <taxon>Spermatophyta</taxon>
        <taxon>Magnoliopsida</taxon>
        <taxon>Proteales</taxon>
        <taxon>Nelumbonaceae</taxon>
        <taxon>Nelumbo</taxon>
    </lineage>
</organism>
<proteinExistence type="predicted"/>